<dbReference type="EMBL" id="JBEAFC010000005">
    <property type="protein sequence ID" value="KAL1556678.1"/>
    <property type="molecule type" value="Genomic_DNA"/>
</dbReference>
<evidence type="ECO:0000313" key="4">
    <source>
        <dbReference type="EMBL" id="KAL1556678.1"/>
    </source>
</evidence>
<dbReference type="PANTHER" id="PTHR10358">
    <property type="entry name" value="ENDOSULFINE"/>
    <property type="match status" value="1"/>
</dbReference>
<comment type="caution">
    <text evidence="4">The sequence shown here is derived from an EMBL/GenBank/DDBJ whole genome shotgun (WGS) entry which is preliminary data.</text>
</comment>
<feature type="region of interest" description="Disordered" evidence="3">
    <location>
        <begin position="1"/>
        <end position="66"/>
    </location>
</feature>
<dbReference type="Pfam" id="PF04667">
    <property type="entry name" value="Endosulfine"/>
    <property type="match status" value="1"/>
</dbReference>
<proteinExistence type="inferred from homology"/>
<comment type="similarity">
    <text evidence="1 2">Belongs to the endosulfine family.</text>
</comment>
<organism evidence="4 5">
    <name type="scientific">Salvia divinorum</name>
    <name type="common">Maria pastora</name>
    <name type="synonym">Diviner's sage</name>
    <dbReference type="NCBI Taxonomy" id="28513"/>
    <lineage>
        <taxon>Eukaryota</taxon>
        <taxon>Viridiplantae</taxon>
        <taxon>Streptophyta</taxon>
        <taxon>Embryophyta</taxon>
        <taxon>Tracheophyta</taxon>
        <taxon>Spermatophyta</taxon>
        <taxon>Magnoliopsida</taxon>
        <taxon>eudicotyledons</taxon>
        <taxon>Gunneridae</taxon>
        <taxon>Pentapetalae</taxon>
        <taxon>asterids</taxon>
        <taxon>lamiids</taxon>
        <taxon>Lamiales</taxon>
        <taxon>Lamiaceae</taxon>
        <taxon>Nepetoideae</taxon>
        <taxon>Mentheae</taxon>
        <taxon>Salviinae</taxon>
        <taxon>Salvia</taxon>
        <taxon>Salvia subgen. Calosphace</taxon>
    </lineage>
</organism>
<dbReference type="AlphaFoldDB" id="A0ABD1HJP4"/>
<sequence length="144" mass="15858">MAERDDEEKRNVEDTTPQEGEEAENLPLEAPRDANTCVENQMPSQQKEEEIIKKYGGLPAKKPPLISKDHERAFFDSADWALGKKSKGPIEVLRPKLQPSPHHQARSRSPCAPADDAEGDSNDQQDDGDVNSGISLEAAENLQG</sequence>
<feature type="compositionally biased region" description="Basic and acidic residues" evidence="3">
    <location>
        <begin position="1"/>
        <end position="13"/>
    </location>
</feature>
<evidence type="ECO:0000256" key="1">
    <source>
        <dbReference type="ARBA" id="ARBA00010520"/>
    </source>
</evidence>
<dbReference type="InterPro" id="IPR006760">
    <property type="entry name" value="Endosulphine"/>
</dbReference>
<reference evidence="4 5" key="1">
    <citation type="submission" date="2024-06" db="EMBL/GenBank/DDBJ databases">
        <title>A chromosome level genome sequence of Diviner's sage (Salvia divinorum).</title>
        <authorList>
            <person name="Ford S.A."/>
            <person name="Ro D.-K."/>
            <person name="Ness R.W."/>
            <person name="Phillips M.A."/>
        </authorList>
    </citation>
    <scope>NUCLEOTIDE SEQUENCE [LARGE SCALE GENOMIC DNA]</scope>
    <source>
        <strain evidence="4">SAF-2024a</strain>
        <tissue evidence="4">Leaf</tissue>
    </source>
</reference>
<protein>
    <recommendedName>
        <fullName evidence="6">cAMP-regulated phosphoprotein 19-related protein</fullName>
    </recommendedName>
</protein>
<dbReference type="Proteomes" id="UP001567538">
    <property type="component" value="Unassembled WGS sequence"/>
</dbReference>
<keyword evidence="5" id="KW-1185">Reference proteome</keyword>
<gene>
    <name evidence="4" type="ORF">AAHA92_12267</name>
</gene>
<evidence type="ECO:0000256" key="2">
    <source>
        <dbReference type="RuleBase" id="RU363120"/>
    </source>
</evidence>
<evidence type="ECO:0000313" key="5">
    <source>
        <dbReference type="Proteomes" id="UP001567538"/>
    </source>
</evidence>
<feature type="compositionally biased region" description="Acidic residues" evidence="3">
    <location>
        <begin position="115"/>
        <end position="129"/>
    </location>
</feature>
<name>A0ABD1HJP4_SALDI</name>
<evidence type="ECO:0000256" key="3">
    <source>
        <dbReference type="SAM" id="MobiDB-lite"/>
    </source>
</evidence>
<accession>A0ABD1HJP4</accession>
<dbReference type="PANTHER" id="PTHR10358:SF6">
    <property type="entry name" value="ENDOSULFINE, ISOFORM A"/>
    <property type="match status" value="1"/>
</dbReference>
<evidence type="ECO:0008006" key="6">
    <source>
        <dbReference type="Google" id="ProtNLM"/>
    </source>
</evidence>
<feature type="region of interest" description="Disordered" evidence="3">
    <location>
        <begin position="84"/>
        <end position="144"/>
    </location>
</feature>